<name>A0A4U5LVH7_STECR</name>
<evidence type="ECO:0000313" key="2">
    <source>
        <dbReference type="Proteomes" id="UP000298663"/>
    </source>
</evidence>
<dbReference type="InterPro" id="IPR050951">
    <property type="entry name" value="Retrovirus_Pol_polyprotein"/>
</dbReference>
<dbReference type="PANTHER" id="PTHR37984">
    <property type="entry name" value="PROTEIN CBG26694"/>
    <property type="match status" value="1"/>
</dbReference>
<comment type="caution">
    <text evidence="1">The sequence shown here is derived from an EMBL/GenBank/DDBJ whole genome shotgun (WGS) entry which is preliminary data.</text>
</comment>
<dbReference type="PANTHER" id="PTHR37984:SF5">
    <property type="entry name" value="PROTEIN NYNRIN-LIKE"/>
    <property type="match status" value="1"/>
</dbReference>
<dbReference type="OrthoDB" id="5851910at2759"/>
<dbReference type="Gene3D" id="3.30.420.10">
    <property type="entry name" value="Ribonuclease H-like superfamily/Ribonuclease H"/>
    <property type="match status" value="1"/>
</dbReference>
<organism evidence="1 2">
    <name type="scientific">Steinernema carpocapsae</name>
    <name type="common">Entomopathogenic nematode</name>
    <dbReference type="NCBI Taxonomy" id="34508"/>
    <lineage>
        <taxon>Eukaryota</taxon>
        <taxon>Metazoa</taxon>
        <taxon>Ecdysozoa</taxon>
        <taxon>Nematoda</taxon>
        <taxon>Chromadorea</taxon>
        <taxon>Rhabditida</taxon>
        <taxon>Tylenchina</taxon>
        <taxon>Panagrolaimomorpha</taxon>
        <taxon>Strongyloidoidea</taxon>
        <taxon>Steinernematidae</taxon>
        <taxon>Steinernema</taxon>
    </lineage>
</organism>
<dbReference type="STRING" id="34508.A0A4U5LVH7"/>
<protein>
    <recommendedName>
        <fullName evidence="3">Integrase zinc-binding domain-containing protein</fullName>
    </recommendedName>
</protein>
<dbReference type="GO" id="GO:0003676">
    <property type="term" value="F:nucleic acid binding"/>
    <property type="evidence" value="ECO:0007669"/>
    <property type="project" value="InterPro"/>
</dbReference>
<proteinExistence type="predicted"/>
<evidence type="ECO:0008006" key="3">
    <source>
        <dbReference type="Google" id="ProtNLM"/>
    </source>
</evidence>
<gene>
    <name evidence="1" type="ORF">L596_027454</name>
</gene>
<dbReference type="EMBL" id="AZBU02000011">
    <property type="protein sequence ID" value="TKR60159.1"/>
    <property type="molecule type" value="Genomic_DNA"/>
</dbReference>
<dbReference type="Proteomes" id="UP000298663">
    <property type="component" value="Unassembled WGS sequence"/>
</dbReference>
<reference evidence="1 2" key="1">
    <citation type="journal article" date="2015" name="Genome Biol.">
        <title>Comparative genomics of Steinernema reveals deeply conserved gene regulatory networks.</title>
        <authorList>
            <person name="Dillman A.R."/>
            <person name="Macchietto M."/>
            <person name="Porter C.F."/>
            <person name="Rogers A."/>
            <person name="Williams B."/>
            <person name="Antoshechkin I."/>
            <person name="Lee M.M."/>
            <person name="Goodwin Z."/>
            <person name="Lu X."/>
            <person name="Lewis E.E."/>
            <person name="Goodrich-Blair H."/>
            <person name="Stock S.P."/>
            <person name="Adams B.J."/>
            <person name="Sternberg P.W."/>
            <person name="Mortazavi A."/>
        </authorList>
    </citation>
    <scope>NUCLEOTIDE SEQUENCE [LARGE SCALE GENOMIC DNA]</scope>
    <source>
        <strain evidence="1 2">ALL</strain>
    </source>
</reference>
<keyword evidence="2" id="KW-1185">Reference proteome</keyword>
<accession>A0A4U5LVH7</accession>
<evidence type="ECO:0000313" key="1">
    <source>
        <dbReference type="EMBL" id="TKR60159.1"/>
    </source>
</evidence>
<dbReference type="InterPro" id="IPR036397">
    <property type="entry name" value="RNaseH_sf"/>
</dbReference>
<sequence>MKSLARTTVWFPVMNRMIEDRVRQCERCAISGPEPIKVPLHQWKQPENVWQRVHIDFCGPTNGTMWFILVDAKSKWPEAIKMSKTTTQRS</sequence>
<dbReference type="AlphaFoldDB" id="A0A4U5LVH7"/>
<reference evidence="1 2" key="2">
    <citation type="journal article" date="2019" name="G3 (Bethesda)">
        <title>Hybrid Assembly of the Genome of the Entomopathogenic Nematode Steinernema carpocapsae Identifies the X-Chromosome.</title>
        <authorList>
            <person name="Serra L."/>
            <person name="Macchietto M."/>
            <person name="Macias-Munoz A."/>
            <person name="McGill C.J."/>
            <person name="Rodriguez I.M."/>
            <person name="Rodriguez B."/>
            <person name="Murad R."/>
            <person name="Mortazavi A."/>
        </authorList>
    </citation>
    <scope>NUCLEOTIDE SEQUENCE [LARGE SCALE GENOMIC DNA]</scope>
    <source>
        <strain evidence="1 2">ALL</strain>
    </source>
</reference>